<protein>
    <submittedName>
        <fullName evidence="3">AAA family ATPase</fullName>
    </submittedName>
</protein>
<dbReference type="Pfam" id="PF13401">
    <property type="entry name" value="AAA_22"/>
    <property type="match status" value="1"/>
</dbReference>
<organism evidence="3 4">
    <name type="scientific">Shewanella yunxiaonensis</name>
    <dbReference type="NCBI Taxonomy" id="2829809"/>
    <lineage>
        <taxon>Bacteria</taxon>
        <taxon>Pseudomonadati</taxon>
        <taxon>Pseudomonadota</taxon>
        <taxon>Gammaproteobacteria</taxon>
        <taxon>Alteromonadales</taxon>
        <taxon>Shewanellaceae</taxon>
        <taxon>Shewanella</taxon>
    </lineage>
</organism>
<reference evidence="3 4" key="1">
    <citation type="submission" date="2021-04" db="EMBL/GenBank/DDBJ databases">
        <title>Novel species identification of genus Shewanella.</title>
        <authorList>
            <person name="Liu G."/>
        </authorList>
    </citation>
    <scope>NUCLEOTIDE SEQUENCE [LARGE SCALE GENOMIC DNA]</scope>
    <source>
        <strain evidence="3 4">FJAT-54481</strain>
    </source>
</reference>
<dbReference type="InterPro" id="IPR010982">
    <property type="entry name" value="Lambda_DNA-bd_dom_sf"/>
</dbReference>
<name>A0ABX7YWL4_9GAMM</name>
<accession>A0ABX7YWL4</accession>
<dbReference type="Gene3D" id="3.40.50.300">
    <property type="entry name" value="P-loop containing nucleotide triphosphate hydrolases"/>
    <property type="match status" value="1"/>
</dbReference>
<feature type="domain" description="B transposition protein C-terminal" evidence="1">
    <location>
        <begin position="233"/>
        <end position="310"/>
    </location>
</feature>
<proteinExistence type="predicted"/>
<dbReference type="PANTHER" id="PTHR35894:SF5">
    <property type="entry name" value="MU-LIKE PROPHAGE FLUMU DNA TRANSPOSITION PROTEIN B"/>
    <property type="match status" value="1"/>
</dbReference>
<dbReference type="Pfam" id="PF09077">
    <property type="entry name" value="Phage-MuB_C"/>
    <property type="match status" value="1"/>
</dbReference>
<dbReference type="PANTHER" id="PTHR35894">
    <property type="entry name" value="GENERAL SECRETION PATHWAY PROTEIN A-RELATED"/>
    <property type="match status" value="1"/>
</dbReference>
<evidence type="ECO:0000313" key="3">
    <source>
        <dbReference type="EMBL" id="QUN06461.1"/>
    </source>
</evidence>
<dbReference type="Gene3D" id="1.10.1180.10">
    <property type="entry name" value="B transposition protein, C-terminal domain"/>
    <property type="match status" value="1"/>
</dbReference>
<dbReference type="InterPro" id="IPR027417">
    <property type="entry name" value="P-loop_NTPase"/>
</dbReference>
<evidence type="ECO:0000259" key="2">
    <source>
        <dbReference type="Pfam" id="PF13401"/>
    </source>
</evidence>
<dbReference type="SUPFAM" id="SSF52540">
    <property type="entry name" value="P-loop containing nucleoside triphosphate hydrolases"/>
    <property type="match status" value="1"/>
</dbReference>
<gene>
    <name evidence="3" type="ORF">KDN34_03080</name>
</gene>
<dbReference type="InterPro" id="IPR009084">
    <property type="entry name" value="B_transpositn_C"/>
</dbReference>
<dbReference type="EMBL" id="CP073587">
    <property type="protein sequence ID" value="QUN06461.1"/>
    <property type="molecule type" value="Genomic_DNA"/>
</dbReference>
<dbReference type="InterPro" id="IPR052026">
    <property type="entry name" value="ExeA_AAA_ATPase_DNA-bind"/>
</dbReference>
<keyword evidence="4" id="KW-1185">Reference proteome</keyword>
<dbReference type="Proteomes" id="UP000679575">
    <property type="component" value="Chromosome"/>
</dbReference>
<dbReference type="InterPro" id="IPR049945">
    <property type="entry name" value="AAA_22"/>
</dbReference>
<dbReference type="CDD" id="cd00882">
    <property type="entry name" value="Ras_like_GTPase"/>
    <property type="match status" value="1"/>
</dbReference>
<evidence type="ECO:0000259" key="1">
    <source>
        <dbReference type="Pfam" id="PF09077"/>
    </source>
</evidence>
<dbReference type="Gene3D" id="1.10.260.40">
    <property type="entry name" value="lambda repressor-like DNA-binding domains"/>
    <property type="match status" value="1"/>
</dbReference>
<feature type="domain" description="ORC1/DEAH AAA+ ATPase" evidence="2">
    <location>
        <begin position="106"/>
        <end position="218"/>
    </location>
</feature>
<dbReference type="RefSeq" id="WP_212595475.1">
    <property type="nucleotide sequence ID" value="NZ_CP073587.1"/>
</dbReference>
<dbReference type="SUPFAM" id="SSF47681">
    <property type="entry name" value="C-terminal domain of B transposition protein"/>
    <property type="match status" value="1"/>
</dbReference>
<sequence>MSNVVTMERNTEMDHVINQCQTLIESGEITQSKLAREVSLSASVISQYLNRRYDNGNLESVTEKLGQWLAMRNAKRQSIVAPGFVQTQTAKQILTALAYAHAAEVISVIFGASGVGKTTTCREYAQSNNNCWMITASPSCSGIAECLYELSLELGLDAPRRKGPLSRQVKRRLMGTSGLVIVDEADHLDYPAMEELRILQEQTGIGLVLVGNNRVYTQLTGGRRTEDFARLFSRIAKKVGIHKAKQNDVSAIAAAWAINDTNTIKLLQQIADRPGALRLLNQTLRMAATIANGKGTALNEELIRAAFKDLEGNE</sequence>
<evidence type="ECO:0000313" key="4">
    <source>
        <dbReference type="Proteomes" id="UP000679575"/>
    </source>
</evidence>
<dbReference type="InterPro" id="IPR036733">
    <property type="entry name" value="B_transposit_C_sf"/>
</dbReference>